<evidence type="ECO:0000313" key="2">
    <source>
        <dbReference type="EMBL" id="GJS65860.1"/>
    </source>
</evidence>
<comment type="caution">
    <text evidence="2">The sequence shown here is derived from an EMBL/GenBank/DDBJ whole genome shotgun (WGS) entry which is preliminary data.</text>
</comment>
<reference evidence="2" key="2">
    <citation type="submission" date="2022-01" db="EMBL/GenBank/DDBJ databases">
        <authorList>
            <person name="Yamashiro T."/>
            <person name="Shiraishi A."/>
            <person name="Satake H."/>
            <person name="Nakayama K."/>
        </authorList>
    </citation>
    <scope>NUCLEOTIDE SEQUENCE</scope>
</reference>
<reference evidence="2" key="1">
    <citation type="journal article" date="2022" name="Int. J. Mol. Sci.">
        <title>Draft Genome of Tanacetum Coccineum: Genomic Comparison of Closely Related Tanacetum-Family Plants.</title>
        <authorList>
            <person name="Yamashiro T."/>
            <person name="Shiraishi A."/>
            <person name="Nakayama K."/>
            <person name="Satake H."/>
        </authorList>
    </citation>
    <scope>NUCLEOTIDE SEQUENCE</scope>
</reference>
<name>A0ABQ4XLY7_9ASTR</name>
<feature type="region of interest" description="Disordered" evidence="1">
    <location>
        <begin position="126"/>
        <end position="163"/>
    </location>
</feature>
<sequence length="297" mass="32858">MGNGADVAIPLESICSITEWFSNTTYGLLLGKRVAYLIVDNYFSSEDGLDAMIENGSWFIRNNLFILKKWNPDVNLQKEDVGSVLGWVKFHVVPMMALSEDSLRIIATNIGFSMSGNLPGVRLAGGKNKQAGASRQEVSNFNPFGNLNSNENDDDLGSNGGNSKLAGNGSLNVAHGSSINTPIIDKIDKLERQMLDGKLMFMDDDGNPLVPTGNVNSESEVEVVFDETANLMALKSFKRGSDKGYGTNSLLEEWRETKQDDDYDPYDNDLYESHDMSSHLHAICDDFHIMVRGWKKK</sequence>
<dbReference type="Proteomes" id="UP001151760">
    <property type="component" value="Unassembled WGS sequence"/>
</dbReference>
<accession>A0ABQ4XLY7</accession>
<dbReference type="PANTHER" id="PTHR31286">
    <property type="entry name" value="GLYCINE-RICH CELL WALL STRUCTURAL PROTEIN 1.8-LIKE"/>
    <property type="match status" value="1"/>
</dbReference>
<gene>
    <name evidence="2" type="ORF">Tco_0680424</name>
</gene>
<feature type="compositionally biased region" description="Polar residues" evidence="1">
    <location>
        <begin position="131"/>
        <end position="150"/>
    </location>
</feature>
<protein>
    <submittedName>
        <fullName evidence="2">Zinc knuckle CX2CX4HX4C containing protein</fullName>
    </submittedName>
</protein>
<dbReference type="InterPro" id="IPR040256">
    <property type="entry name" value="At4g02000-like"/>
</dbReference>
<dbReference type="EMBL" id="BQNB010009608">
    <property type="protein sequence ID" value="GJS65860.1"/>
    <property type="molecule type" value="Genomic_DNA"/>
</dbReference>
<keyword evidence="3" id="KW-1185">Reference proteome</keyword>
<evidence type="ECO:0000313" key="3">
    <source>
        <dbReference type="Proteomes" id="UP001151760"/>
    </source>
</evidence>
<proteinExistence type="predicted"/>
<evidence type="ECO:0000256" key="1">
    <source>
        <dbReference type="SAM" id="MobiDB-lite"/>
    </source>
</evidence>
<dbReference type="PANTHER" id="PTHR31286:SF99">
    <property type="entry name" value="DUF4283 DOMAIN-CONTAINING PROTEIN"/>
    <property type="match status" value="1"/>
</dbReference>
<organism evidence="2 3">
    <name type="scientific">Tanacetum coccineum</name>
    <dbReference type="NCBI Taxonomy" id="301880"/>
    <lineage>
        <taxon>Eukaryota</taxon>
        <taxon>Viridiplantae</taxon>
        <taxon>Streptophyta</taxon>
        <taxon>Embryophyta</taxon>
        <taxon>Tracheophyta</taxon>
        <taxon>Spermatophyta</taxon>
        <taxon>Magnoliopsida</taxon>
        <taxon>eudicotyledons</taxon>
        <taxon>Gunneridae</taxon>
        <taxon>Pentapetalae</taxon>
        <taxon>asterids</taxon>
        <taxon>campanulids</taxon>
        <taxon>Asterales</taxon>
        <taxon>Asteraceae</taxon>
        <taxon>Asteroideae</taxon>
        <taxon>Anthemideae</taxon>
        <taxon>Anthemidinae</taxon>
        <taxon>Tanacetum</taxon>
    </lineage>
</organism>